<evidence type="ECO:0000256" key="3">
    <source>
        <dbReference type="ARBA" id="ARBA00022448"/>
    </source>
</evidence>
<evidence type="ECO:0000256" key="1">
    <source>
        <dbReference type="ARBA" id="ARBA00004202"/>
    </source>
</evidence>
<evidence type="ECO:0000256" key="7">
    <source>
        <dbReference type="ARBA" id="ARBA00022840"/>
    </source>
</evidence>
<evidence type="ECO:0000313" key="13">
    <source>
        <dbReference type="Proteomes" id="UP000240987"/>
    </source>
</evidence>
<accession>A0A2T3J8X5</accession>
<evidence type="ECO:0000256" key="9">
    <source>
        <dbReference type="ARBA" id="ARBA00023065"/>
    </source>
</evidence>
<dbReference type="InterPro" id="IPR003593">
    <property type="entry name" value="AAA+_ATPase"/>
</dbReference>
<keyword evidence="7 12" id="KW-0067">ATP-binding</keyword>
<dbReference type="GO" id="GO:0005524">
    <property type="term" value="F:ATP binding"/>
    <property type="evidence" value="ECO:0007669"/>
    <property type="project" value="UniProtKB-KW"/>
</dbReference>
<dbReference type="AlphaFoldDB" id="A0A2T3J8X5"/>
<comment type="subcellular location">
    <subcellularLocation>
        <location evidence="1">Cell membrane</location>
        <topology evidence="1">Peripheral membrane protein</topology>
    </subcellularLocation>
</comment>
<sequence>MTLLTMSNIGFSYDEKSVFHNVSIQLNRGKLVGIVGPNGGGKSTLLKLIAKQMEPHSGNITLEGKPLSQYSMKALAKQVAYLPQHPLSPAGITVEQLVQYGRHPHQRWFNQWNDKDAEQVNQAIELMQLSDILQQPVTSLSGGQRQRAWLAMILAQDTDLILLDEPTSALDIGHQIEVMESISHMVASGKTVVLVIHDLAAAARYCDELIAIGNNTVVASGRVNEVVTKTLIDDLYDTNVDILYAPFDQAPVIVPRRKMHAKQ</sequence>
<keyword evidence="3" id="KW-0813">Transport</keyword>
<keyword evidence="9" id="KW-0406">Ion transport</keyword>
<dbReference type="PROSITE" id="PS00211">
    <property type="entry name" value="ABC_TRANSPORTER_1"/>
    <property type="match status" value="1"/>
</dbReference>
<keyword evidence="5" id="KW-0410">Iron transport</keyword>
<evidence type="ECO:0000256" key="6">
    <source>
        <dbReference type="ARBA" id="ARBA00022741"/>
    </source>
</evidence>
<protein>
    <submittedName>
        <fullName evidence="12">Iron-siderophore ABC transporter ATP-binding protein</fullName>
    </submittedName>
</protein>
<dbReference type="InterPro" id="IPR003439">
    <property type="entry name" value="ABC_transporter-like_ATP-bd"/>
</dbReference>
<evidence type="ECO:0000256" key="10">
    <source>
        <dbReference type="ARBA" id="ARBA00023136"/>
    </source>
</evidence>
<gene>
    <name evidence="12" type="ORF">C9J12_23775</name>
</gene>
<keyword evidence="13" id="KW-1185">Reference proteome</keyword>
<dbReference type="FunFam" id="3.40.50.300:FF:000134">
    <property type="entry name" value="Iron-enterobactin ABC transporter ATP-binding protein"/>
    <property type="match status" value="1"/>
</dbReference>
<dbReference type="RefSeq" id="WP_107244975.1">
    <property type="nucleotide sequence ID" value="NZ_PYMJ01000034.1"/>
</dbReference>
<reference evidence="12 13" key="1">
    <citation type="submission" date="2018-01" db="EMBL/GenBank/DDBJ databases">
        <title>Whole genome sequencing of Histamine producing bacteria.</title>
        <authorList>
            <person name="Butler K."/>
        </authorList>
    </citation>
    <scope>NUCLEOTIDE SEQUENCE [LARGE SCALE GENOMIC DNA]</scope>
    <source>
        <strain evidence="12 13">JCM 12947</strain>
    </source>
</reference>
<feature type="domain" description="ABC transporter" evidence="11">
    <location>
        <begin position="4"/>
        <end position="239"/>
    </location>
</feature>
<keyword evidence="10" id="KW-0472">Membrane</keyword>
<dbReference type="CDD" id="cd03214">
    <property type="entry name" value="ABC_Iron-Siderophores_B12_Hemin"/>
    <property type="match status" value="1"/>
</dbReference>
<comment type="similarity">
    <text evidence="2">Belongs to the ABC transporter superfamily.</text>
</comment>
<dbReference type="InterPro" id="IPR027417">
    <property type="entry name" value="P-loop_NTPase"/>
</dbReference>
<dbReference type="SUPFAM" id="SSF52540">
    <property type="entry name" value="P-loop containing nucleoside triphosphate hydrolases"/>
    <property type="match status" value="1"/>
</dbReference>
<evidence type="ECO:0000313" key="12">
    <source>
        <dbReference type="EMBL" id="PSU45225.1"/>
    </source>
</evidence>
<dbReference type="SMART" id="SM00382">
    <property type="entry name" value="AAA"/>
    <property type="match status" value="1"/>
</dbReference>
<dbReference type="InterPro" id="IPR017871">
    <property type="entry name" value="ABC_transporter-like_CS"/>
</dbReference>
<comment type="caution">
    <text evidence="12">The sequence shown here is derived from an EMBL/GenBank/DDBJ whole genome shotgun (WGS) entry which is preliminary data.</text>
</comment>
<dbReference type="GO" id="GO:0016887">
    <property type="term" value="F:ATP hydrolysis activity"/>
    <property type="evidence" value="ECO:0007669"/>
    <property type="project" value="InterPro"/>
</dbReference>
<keyword evidence="6" id="KW-0547">Nucleotide-binding</keyword>
<keyword evidence="8" id="KW-0408">Iron</keyword>
<proteinExistence type="inferred from homology"/>
<keyword evidence="4" id="KW-1003">Cell membrane</keyword>
<evidence type="ECO:0000256" key="8">
    <source>
        <dbReference type="ARBA" id="ARBA00023004"/>
    </source>
</evidence>
<dbReference type="PANTHER" id="PTHR42771">
    <property type="entry name" value="IRON(3+)-HYDROXAMATE IMPORT ATP-BINDING PROTEIN FHUC"/>
    <property type="match status" value="1"/>
</dbReference>
<name>A0A2T3J8X5_9GAMM</name>
<dbReference type="Gene3D" id="3.40.50.300">
    <property type="entry name" value="P-loop containing nucleotide triphosphate hydrolases"/>
    <property type="match status" value="1"/>
</dbReference>
<evidence type="ECO:0000256" key="4">
    <source>
        <dbReference type="ARBA" id="ARBA00022475"/>
    </source>
</evidence>
<dbReference type="PANTHER" id="PTHR42771:SF2">
    <property type="entry name" value="IRON(3+)-HYDROXAMATE IMPORT ATP-BINDING PROTEIN FHUC"/>
    <property type="match status" value="1"/>
</dbReference>
<dbReference type="PROSITE" id="PS50893">
    <property type="entry name" value="ABC_TRANSPORTER_2"/>
    <property type="match status" value="1"/>
</dbReference>
<dbReference type="Pfam" id="PF00005">
    <property type="entry name" value="ABC_tran"/>
    <property type="match status" value="1"/>
</dbReference>
<dbReference type="Proteomes" id="UP000240987">
    <property type="component" value="Unassembled WGS sequence"/>
</dbReference>
<dbReference type="InterPro" id="IPR051535">
    <property type="entry name" value="Siderophore_ABC-ATPase"/>
</dbReference>
<evidence type="ECO:0000256" key="2">
    <source>
        <dbReference type="ARBA" id="ARBA00005417"/>
    </source>
</evidence>
<dbReference type="GO" id="GO:0005886">
    <property type="term" value="C:plasma membrane"/>
    <property type="evidence" value="ECO:0007669"/>
    <property type="project" value="UniProtKB-SubCell"/>
</dbReference>
<organism evidence="12 13">
    <name type="scientific">Photobacterium frigidiphilum</name>
    <dbReference type="NCBI Taxonomy" id="264736"/>
    <lineage>
        <taxon>Bacteria</taxon>
        <taxon>Pseudomonadati</taxon>
        <taxon>Pseudomonadota</taxon>
        <taxon>Gammaproteobacteria</taxon>
        <taxon>Vibrionales</taxon>
        <taxon>Vibrionaceae</taxon>
        <taxon>Photobacterium</taxon>
    </lineage>
</organism>
<dbReference type="GO" id="GO:0006826">
    <property type="term" value="P:iron ion transport"/>
    <property type="evidence" value="ECO:0007669"/>
    <property type="project" value="UniProtKB-KW"/>
</dbReference>
<dbReference type="OrthoDB" id="5292475at2"/>
<evidence type="ECO:0000259" key="11">
    <source>
        <dbReference type="PROSITE" id="PS50893"/>
    </source>
</evidence>
<evidence type="ECO:0000256" key="5">
    <source>
        <dbReference type="ARBA" id="ARBA00022496"/>
    </source>
</evidence>
<dbReference type="EMBL" id="PYMJ01000034">
    <property type="protein sequence ID" value="PSU45225.1"/>
    <property type="molecule type" value="Genomic_DNA"/>
</dbReference>